<feature type="domain" description="DUF8004" evidence="2">
    <location>
        <begin position="187"/>
        <end position="276"/>
    </location>
</feature>
<organism evidence="3 4">
    <name type="scientific">Polychaeton citri CBS 116435</name>
    <dbReference type="NCBI Taxonomy" id="1314669"/>
    <lineage>
        <taxon>Eukaryota</taxon>
        <taxon>Fungi</taxon>
        <taxon>Dikarya</taxon>
        <taxon>Ascomycota</taxon>
        <taxon>Pezizomycotina</taxon>
        <taxon>Dothideomycetes</taxon>
        <taxon>Dothideomycetidae</taxon>
        <taxon>Capnodiales</taxon>
        <taxon>Capnodiaceae</taxon>
        <taxon>Polychaeton</taxon>
    </lineage>
</organism>
<dbReference type="Pfam" id="PF26013">
    <property type="entry name" value="DUF8004"/>
    <property type="match status" value="1"/>
</dbReference>
<accession>A0A9P4QIM2</accession>
<dbReference type="PANTHER" id="PTHR39601">
    <property type="entry name" value="CHORIOGENIN HMINOR"/>
    <property type="match status" value="1"/>
</dbReference>
<feature type="region of interest" description="Disordered" evidence="1">
    <location>
        <begin position="708"/>
        <end position="788"/>
    </location>
</feature>
<protein>
    <recommendedName>
        <fullName evidence="2">DUF8004 domain-containing protein</fullName>
    </recommendedName>
</protein>
<dbReference type="EMBL" id="MU003767">
    <property type="protein sequence ID" value="KAF2725571.1"/>
    <property type="molecule type" value="Genomic_DNA"/>
</dbReference>
<gene>
    <name evidence="3" type="ORF">K431DRAFT_260352</name>
</gene>
<feature type="compositionally biased region" description="Basic and acidic residues" evidence="1">
    <location>
        <begin position="757"/>
        <end position="771"/>
    </location>
</feature>
<keyword evidence="4" id="KW-1185">Reference proteome</keyword>
<feature type="compositionally biased region" description="Polar residues" evidence="1">
    <location>
        <begin position="427"/>
        <end position="436"/>
    </location>
</feature>
<feature type="region of interest" description="Disordered" evidence="1">
    <location>
        <begin position="412"/>
        <end position="436"/>
    </location>
</feature>
<feature type="compositionally biased region" description="Polar residues" evidence="1">
    <location>
        <begin position="111"/>
        <end position="121"/>
    </location>
</feature>
<name>A0A9P4QIM2_9PEZI</name>
<proteinExistence type="predicted"/>
<feature type="compositionally biased region" description="Low complexity" evidence="1">
    <location>
        <begin position="718"/>
        <end position="734"/>
    </location>
</feature>
<evidence type="ECO:0000256" key="1">
    <source>
        <dbReference type="SAM" id="MobiDB-lite"/>
    </source>
</evidence>
<feature type="region of interest" description="Disordered" evidence="1">
    <location>
        <begin position="99"/>
        <end position="121"/>
    </location>
</feature>
<sequence length="902" mass="100669">MADWRRSRHEPLLDSFSVPRVPAKGGASRIRRFDGLSQIDSNWDGLRKDKEIWSSDSDTLVHLYAPGTSKRGPSFRIPLKTIQDRNSSYLLDQCLHSGDSRLPSPVDDSGSDTGSLSPSESDSPYVLYIPIPGELTRQEAFSYHVTTRNYFAFVTGCALVGESLGAALIDLWARIQQWQPKSADSARLLKYCDHQGYMNFSGNPGYALSLLRFADVAKFRDTWVDAFAHCVGMHDKLDLSSEYEKQTNTTKALITRASLEMDLHISRVTKAVGGFLEEELGPEYLGLSRSAREHLDRFRSVLHSFYVEKLGYFPPSPRTSSHKQLWHQMHVDFQCLYEFLVDTNSNDEGPSNKTMLFGGVCVLQNVKAFDERHGYSPLPYPLPLIPESSIAKKSTEGQKGLRGFKLARTLSSSGDKMQGPRQALAHATNSQNPDATQNELVQEYHRFERQRLEEKITLQEARKVRWLLIYCTLQMLVSITKAPSEVRDTETPSYPLCVLTNGCPPWQEGEVQQVEVTEPVGRKSADLSLMPNHPADEAEDKISIHPDCEADSAEDYFIMSRKTSHADLTMTPPPLRVSTTLNGTTSLRSHVLSSIGNFARKKSLRRTATAPGSLTEDATFQVAAPPSTPPRTKSSYCEIVIQGYGNGMDGEEDRALRDALQQIESTPPEQARERLHSFDFGLDNAAIEPTMEDDRLDAIARIGLIPNWNPDGLHRNSSDASAPSATSTNTASFSPMFDRNLGSAPDTDASSVEDDEHSSNDYDEKTVGQDNREDEDEANYSSDDYGLEMVHPQNWKPASYQPSHSRPPSPTKPIMMPMRHSHSKITSLNAGCYMPSSRNSATAAKWGHNKMLSDDSQASSQYPDDQFESTQAADIVDEDARGRRRSRVQDQLKTAAGFNFWE</sequence>
<feature type="compositionally biased region" description="Polar residues" evidence="1">
    <location>
        <begin position="854"/>
        <end position="872"/>
    </location>
</feature>
<dbReference type="InterPro" id="IPR058317">
    <property type="entry name" value="DUF8004"/>
</dbReference>
<evidence type="ECO:0000259" key="2">
    <source>
        <dbReference type="Pfam" id="PF26013"/>
    </source>
</evidence>
<dbReference type="Proteomes" id="UP000799441">
    <property type="component" value="Unassembled WGS sequence"/>
</dbReference>
<feature type="region of interest" description="Disordered" evidence="1">
    <location>
        <begin position="851"/>
        <end position="888"/>
    </location>
</feature>
<dbReference type="OrthoDB" id="4114825at2759"/>
<evidence type="ECO:0000313" key="4">
    <source>
        <dbReference type="Proteomes" id="UP000799441"/>
    </source>
</evidence>
<dbReference type="PANTHER" id="PTHR39601:SF1">
    <property type="entry name" value="CHORIOGENIN HMINOR"/>
    <property type="match status" value="1"/>
</dbReference>
<feature type="region of interest" description="Disordered" evidence="1">
    <location>
        <begin position="794"/>
        <end position="813"/>
    </location>
</feature>
<evidence type="ECO:0000313" key="3">
    <source>
        <dbReference type="EMBL" id="KAF2725571.1"/>
    </source>
</evidence>
<dbReference type="AlphaFoldDB" id="A0A9P4QIM2"/>
<reference evidence="3" key="1">
    <citation type="journal article" date="2020" name="Stud. Mycol.">
        <title>101 Dothideomycetes genomes: a test case for predicting lifestyles and emergence of pathogens.</title>
        <authorList>
            <person name="Haridas S."/>
            <person name="Albert R."/>
            <person name="Binder M."/>
            <person name="Bloem J."/>
            <person name="Labutti K."/>
            <person name="Salamov A."/>
            <person name="Andreopoulos B."/>
            <person name="Baker S."/>
            <person name="Barry K."/>
            <person name="Bills G."/>
            <person name="Bluhm B."/>
            <person name="Cannon C."/>
            <person name="Castanera R."/>
            <person name="Culley D."/>
            <person name="Daum C."/>
            <person name="Ezra D."/>
            <person name="Gonzalez J."/>
            <person name="Henrissat B."/>
            <person name="Kuo A."/>
            <person name="Liang C."/>
            <person name="Lipzen A."/>
            <person name="Lutzoni F."/>
            <person name="Magnuson J."/>
            <person name="Mondo S."/>
            <person name="Nolan M."/>
            <person name="Ohm R."/>
            <person name="Pangilinan J."/>
            <person name="Park H.-J."/>
            <person name="Ramirez L."/>
            <person name="Alfaro M."/>
            <person name="Sun H."/>
            <person name="Tritt A."/>
            <person name="Yoshinaga Y."/>
            <person name="Zwiers L.-H."/>
            <person name="Turgeon B."/>
            <person name="Goodwin S."/>
            <person name="Spatafora J."/>
            <person name="Crous P."/>
            <person name="Grigoriev I."/>
        </authorList>
    </citation>
    <scope>NUCLEOTIDE SEQUENCE</scope>
    <source>
        <strain evidence="3">CBS 116435</strain>
    </source>
</reference>
<comment type="caution">
    <text evidence="3">The sequence shown here is derived from an EMBL/GenBank/DDBJ whole genome shotgun (WGS) entry which is preliminary data.</text>
</comment>